<keyword evidence="3" id="KW-1185">Reference proteome</keyword>
<dbReference type="AlphaFoldDB" id="A0A7G8PSN0"/>
<dbReference type="RefSeq" id="WP_186991030.1">
    <property type="nucleotide sequence ID" value="NZ_CP052909.1"/>
</dbReference>
<name>A0A7G8PSN0_9FLAO</name>
<accession>A0A7G8PSN0</accession>
<keyword evidence="1" id="KW-0732">Signal</keyword>
<feature type="signal peptide" evidence="1">
    <location>
        <begin position="1"/>
        <end position="21"/>
    </location>
</feature>
<reference evidence="2 3" key="1">
    <citation type="submission" date="2020-04" db="EMBL/GenBank/DDBJ databases">
        <title>Genome sequence of Altibacter aquimarinus strain ALE3EI.</title>
        <authorList>
            <person name="Oh H.-M."/>
            <person name="Jang D."/>
        </authorList>
    </citation>
    <scope>NUCLEOTIDE SEQUENCE [LARGE SCALE GENOMIC DNA]</scope>
    <source>
        <strain evidence="2 3">ALE3EI</strain>
    </source>
</reference>
<gene>
    <name evidence="2" type="ORF">ALE3EI_0770</name>
</gene>
<protein>
    <submittedName>
        <fullName evidence="2">Uncharacterized protein</fullName>
    </submittedName>
</protein>
<organism evidence="2 3">
    <name type="scientific">Constantimarinum furrinae</name>
    <dbReference type="NCBI Taxonomy" id="2562285"/>
    <lineage>
        <taxon>Bacteria</taxon>
        <taxon>Pseudomonadati</taxon>
        <taxon>Bacteroidota</taxon>
        <taxon>Flavobacteriia</taxon>
        <taxon>Flavobacteriales</taxon>
        <taxon>Flavobacteriaceae</taxon>
        <taxon>Altibacter/Constantimarinum group</taxon>
        <taxon>Constantimarinum</taxon>
    </lineage>
</organism>
<dbReference type="EMBL" id="CP052909">
    <property type="protein sequence ID" value="QNJ97346.1"/>
    <property type="molecule type" value="Genomic_DNA"/>
</dbReference>
<evidence type="ECO:0000313" key="2">
    <source>
        <dbReference type="EMBL" id="QNJ97346.1"/>
    </source>
</evidence>
<sequence>MKILALLLCLLVGSTTSVSTADCDSIKEGKFILNDEFGGYTKIVRTATSQREYFSHTNTEYEYSILWEDPCTYKLFDDKVLSGESLYPRNPNDTLSVAIYNITDTYYEAKVSSNFAEQVLDVKIEIEQ</sequence>
<evidence type="ECO:0000256" key="1">
    <source>
        <dbReference type="SAM" id="SignalP"/>
    </source>
</evidence>
<proteinExistence type="predicted"/>
<dbReference type="Proteomes" id="UP000515514">
    <property type="component" value="Chromosome"/>
</dbReference>
<feature type="chain" id="PRO_5028800387" evidence="1">
    <location>
        <begin position="22"/>
        <end position="128"/>
    </location>
</feature>
<evidence type="ECO:0000313" key="3">
    <source>
        <dbReference type="Proteomes" id="UP000515514"/>
    </source>
</evidence>
<dbReference type="KEGG" id="alti:ALE3EI_0770"/>